<accession>A0A937RLK3</accession>
<proteinExistence type="predicted"/>
<keyword evidence="3" id="KW-1185">Reference proteome</keyword>
<evidence type="ECO:0000256" key="1">
    <source>
        <dbReference type="SAM" id="MobiDB-lite"/>
    </source>
</evidence>
<sequence length="98" mass="9875">MPASADLNDPTVTIRGTATCGVGVPTSVSINTDPPVENRTTGVGPTGSYSVTLSNVPPSGKKARASVTCSAPGFNFQNTFVVERPGAPGDTILTVNLA</sequence>
<dbReference type="RefSeq" id="WP_203003513.1">
    <property type="nucleotide sequence ID" value="NZ_JADWYU010000242.1"/>
</dbReference>
<name>A0A937RLK3_9ACTN</name>
<protein>
    <submittedName>
        <fullName evidence="2">Uncharacterized protein</fullName>
    </submittedName>
</protein>
<evidence type="ECO:0000313" key="3">
    <source>
        <dbReference type="Proteomes" id="UP000604475"/>
    </source>
</evidence>
<comment type="caution">
    <text evidence="2">The sequence shown here is derived from an EMBL/GenBank/DDBJ whole genome shotgun (WGS) entry which is preliminary data.</text>
</comment>
<organism evidence="2 3">
    <name type="scientific">Frankia nepalensis</name>
    <dbReference type="NCBI Taxonomy" id="1836974"/>
    <lineage>
        <taxon>Bacteria</taxon>
        <taxon>Bacillati</taxon>
        <taxon>Actinomycetota</taxon>
        <taxon>Actinomycetes</taxon>
        <taxon>Frankiales</taxon>
        <taxon>Frankiaceae</taxon>
        <taxon>Frankia</taxon>
    </lineage>
</organism>
<gene>
    <name evidence="2" type="ORF">I7412_36145</name>
</gene>
<reference evidence="2" key="1">
    <citation type="submission" date="2020-12" db="EMBL/GenBank/DDBJ databases">
        <title>Genomic characterization of non-nitrogen-fixing Frankia strains.</title>
        <authorList>
            <person name="Carlos-Shanley C."/>
            <person name="Guerra T."/>
            <person name="Hahn D."/>
        </authorList>
    </citation>
    <scope>NUCLEOTIDE SEQUENCE</scope>
    <source>
        <strain evidence="2">CN6</strain>
    </source>
</reference>
<dbReference type="AlphaFoldDB" id="A0A937RLK3"/>
<evidence type="ECO:0000313" key="2">
    <source>
        <dbReference type="EMBL" id="MBL7632495.1"/>
    </source>
</evidence>
<dbReference type="EMBL" id="JAEACQ010000333">
    <property type="protein sequence ID" value="MBL7632495.1"/>
    <property type="molecule type" value="Genomic_DNA"/>
</dbReference>
<feature type="compositionally biased region" description="Polar residues" evidence="1">
    <location>
        <begin position="26"/>
        <end position="57"/>
    </location>
</feature>
<dbReference type="Proteomes" id="UP000604475">
    <property type="component" value="Unassembled WGS sequence"/>
</dbReference>
<feature type="region of interest" description="Disordered" evidence="1">
    <location>
        <begin position="26"/>
        <end position="63"/>
    </location>
</feature>